<evidence type="ECO:0000313" key="3">
    <source>
        <dbReference type="Proteomes" id="UP000299102"/>
    </source>
</evidence>
<protein>
    <submittedName>
        <fullName evidence="2">Uncharacterized protein</fullName>
    </submittedName>
</protein>
<feature type="compositionally biased region" description="Low complexity" evidence="1">
    <location>
        <begin position="81"/>
        <end position="94"/>
    </location>
</feature>
<gene>
    <name evidence="2" type="ORF">EVAR_88418_1</name>
</gene>
<feature type="region of interest" description="Disordered" evidence="1">
    <location>
        <begin position="50"/>
        <end position="109"/>
    </location>
</feature>
<reference evidence="2 3" key="1">
    <citation type="journal article" date="2019" name="Commun. Biol.">
        <title>The bagworm genome reveals a unique fibroin gene that provides high tensile strength.</title>
        <authorList>
            <person name="Kono N."/>
            <person name="Nakamura H."/>
            <person name="Ohtoshi R."/>
            <person name="Tomita M."/>
            <person name="Numata K."/>
            <person name="Arakawa K."/>
        </authorList>
    </citation>
    <scope>NUCLEOTIDE SEQUENCE [LARGE SCALE GENOMIC DNA]</scope>
</reference>
<evidence type="ECO:0000256" key="1">
    <source>
        <dbReference type="SAM" id="MobiDB-lite"/>
    </source>
</evidence>
<organism evidence="2 3">
    <name type="scientific">Eumeta variegata</name>
    <name type="common">Bagworm moth</name>
    <name type="synonym">Eumeta japonica</name>
    <dbReference type="NCBI Taxonomy" id="151549"/>
    <lineage>
        <taxon>Eukaryota</taxon>
        <taxon>Metazoa</taxon>
        <taxon>Ecdysozoa</taxon>
        <taxon>Arthropoda</taxon>
        <taxon>Hexapoda</taxon>
        <taxon>Insecta</taxon>
        <taxon>Pterygota</taxon>
        <taxon>Neoptera</taxon>
        <taxon>Endopterygota</taxon>
        <taxon>Lepidoptera</taxon>
        <taxon>Glossata</taxon>
        <taxon>Ditrysia</taxon>
        <taxon>Tineoidea</taxon>
        <taxon>Psychidae</taxon>
        <taxon>Oiketicinae</taxon>
        <taxon>Eumeta</taxon>
    </lineage>
</organism>
<comment type="caution">
    <text evidence="2">The sequence shown here is derived from an EMBL/GenBank/DDBJ whole genome shotgun (WGS) entry which is preliminary data.</text>
</comment>
<sequence length="109" mass="12154">MHLIVNYINYSEEQRKTQFHKASYYAGARAAAALLRAKAATEEIFQIDQGNHPLPLHHRPDEQLGRESQKFTCQPRRRRAAGGPRRAAVACLPAPRVPVPRPAPAPAHS</sequence>
<proteinExistence type="predicted"/>
<dbReference type="AlphaFoldDB" id="A0A4C1Y0W3"/>
<dbReference type="EMBL" id="BGZK01001043">
    <property type="protein sequence ID" value="GBP69518.1"/>
    <property type="molecule type" value="Genomic_DNA"/>
</dbReference>
<dbReference type="Proteomes" id="UP000299102">
    <property type="component" value="Unassembled WGS sequence"/>
</dbReference>
<accession>A0A4C1Y0W3</accession>
<name>A0A4C1Y0W3_EUMVA</name>
<feature type="compositionally biased region" description="Basic and acidic residues" evidence="1">
    <location>
        <begin position="58"/>
        <end position="69"/>
    </location>
</feature>
<feature type="compositionally biased region" description="Pro residues" evidence="1">
    <location>
        <begin position="95"/>
        <end position="109"/>
    </location>
</feature>
<keyword evidence="3" id="KW-1185">Reference proteome</keyword>
<evidence type="ECO:0000313" key="2">
    <source>
        <dbReference type="EMBL" id="GBP69518.1"/>
    </source>
</evidence>